<comment type="caution">
    <text evidence="1">The sequence shown here is derived from an EMBL/GenBank/DDBJ whole genome shotgun (WGS) entry which is preliminary data.</text>
</comment>
<gene>
    <name evidence="1" type="ORF">CGLO_04049</name>
</gene>
<name>T0M579_COLGC</name>
<dbReference type="EMBL" id="AMYD01000824">
    <property type="protein sequence ID" value="EQB55965.1"/>
    <property type="molecule type" value="Genomic_DNA"/>
</dbReference>
<dbReference type="Proteomes" id="UP000015530">
    <property type="component" value="Unassembled WGS sequence"/>
</dbReference>
<reference evidence="2" key="1">
    <citation type="journal article" date="2013" name="Mol. Plant Microbe Interact.">
        <title>Global aspects of pacC regulation of pathogenicity genes in Colletotrichum gloeosporioides as revealed by transcriptome analysis.</title>
        <authorList>
            <person name="Alkan N."/>
            <person name="Meng X."/>
            <person name="Friedlander G."/>
            <person name="Reuveni E."/>
            <person name="Sukno S."/>
            <person name="Sherman A."/>
            <person name="Thon M."/>
            <person name="Fluhr R."/>
            <person name="Prusky D."/>
        </authorList>
    </citation>
    <scope>NUCLEOTIDE SEQUENCE [LARGE SCALE GENOMIC DNA]</scope>
    <source>
        <strain evidence="2">Cg-14</strain>
    </source>
</reference>
<proteinExistence type="predicted"/>
<evidence type="ECO:0000313" key="1">
    <source>
        <dbReference type="EMBL" id="EQB55965.1"/>
    </source>
</evidence>
<dbReference type="AlphaFoldDB" id="T0M579"/>
<organism evidence="1 2">
    <name type="scientific">Colletotrichum gloeosporioides (strain Cg-14)</name>
    <name type="common">Anthracnose fungus</name>
    <name type="synonym">Glomerella cingulata</name>
    <dbReference type="NCBI Taxonomy" id="1237896"/>
    <lineage>
        <taxon>Eukaryota</taxon>
        <taxon>Fungi</taxon>
        <taxon>Dikarya</taxon>
        <taxon>Ascomycota</taxon>
        <taxon>Pezizomycotina</taxon>
        <taxon>Sordariomycetes</taxon>
        <taxon>Hypocreomycetidae</taxon>
        <taxon>Glomerellales</taxon>
        <taxon>Glomerellaceae</taxon>
        <taxon>Colletotrichum</taxon>
        <taxon>Colletotrichum gloeosporioides species complex</taxon>
    </lineage>
</organism>
<protein>
    <submittedName>
        <fullName evidence="1">Uncharacterized protein</fullName>
    </submittedName>
</protein>
<accession>T0M579</accession>
<evidence type="ECO:0000313" key="2">
    <source>
        <dbReference type="Proteomes" id="UP000015530"/>
    </source>
</evidence>
<sequence>MPEGERAPSCEARYGANVDLGAFTRLHYYPQLAGEWPEVDIAQPNDWQLPLATREDGGAQPVGEGAYRSLWIALALLLLWVLGGYGDGYGGRIPRYPGSKVPAIGRCHAGIQPARWAAGQQARQSAVSNASTAFCTNIVRYLINSTKVNF</sequence>
<dbReference type="HOGENOM" id="CLU_1740388_0_0_1"/>